<protein>
    <recommendedName>
        <fullName evidence="4">Ribosome assembly protein 3</fullName>
    </recommendedName>
</protein>
<evidence type="ECO:0000256" key="1">
    <source>
        <dbReference type="SAM" id="MobiDB-lite"/>
    </source>
</evidence>
<comment type="caution">
    <text evidence="2">The sequence shown here is derived from an EMBL/GenBank/DDBJ whole genome shotgun (WGS) entry which is preliminary data.</text>
</comment>
<sequence length="306" mass="33714">MAPKRKKLTKTPVEPISQPLVAPAGLAKAKELLADAEQRKRARSSMVHFLQANNKKEQHDNSPDEVKKEFMSAWFAQHLAEKRAKATMKQSQKTSPGKLKLRADPDSGLMGEWNAEHKIWNDSGGRSDRKDEAKEIQGDTELTDDGLKKAAADLFNENAQFFAAEGPPSSGSGSSAVFRGVAIKKEHVTETSAAAGGNPVHETEATKSISKDPRKLLRHLGDIVVELKAMFQATEQEKYAGELNSDTGQLPPKMSSMHETMERAALAKEPISCEELLAISTKMDTLFTEFNHLSEWHAKFSNPNPK</sequence>
<accession>A0ABN9SPT5</accession>
<feature type="compositionally biased region" description="Basic and acidic residues" evidence="1">
    <location>
        <begin position="54"/>
        <end position="66"/>
    </location>
</feature>
<keyword evidence="3" id="KW-1185">Reference proteome</keyword>
<dbReference type="Proteomes" id="UP001189429">
    <property type="component" value="Unassembled WGS sequence"/>
</dbReference>
<evidence type="ECO:0000313" key="3">
    <source>
        <dbReference type="Proteomes" id="UP001189429"/>
    </source>
</evidence>
<proteinExistence type="predicted"/>
<feature type="region of interest" description="Disordered" evidence="1">
    <location>
        <begin position="190"/>
        <end position="211"/>
    </location>
</feature>
<evidence type="ECO:0008006" key="4">
    <source>
        <dbReference type="Google" id="ProtNLM"/>
    </source>
</evidence>
<feature type="region of interest" description="Disordered" evidence="1">
    <location>
        <begin position="81"/>
        <end position="110"/>
    </location>
</feature>
<reference evidence="2" key="1">
    <citation type="submission" date="2023-10" db="EMBL/GenBank/DDBJ databases">
        <authorList>
            <person name="Chen Y."/>
            <person name="Shah S."/>
            <person name="Dougan E. K."/>
            <person name="Thang M."/>
            <person name="Chan C."/>
        </authorList>
    </citation>
    <scope>NUCLEOTIDE SEQUENCE [LARGE SCALE GENOMIC DNA]</scope>
</reference>
<feature type="region of interest" description="Disordered" evidence="1">
    <location>
        <begin position="36"/>
        <end position="66"/>
    </location>
</feature>
<evidence type="ECO:0000313" key="2">
    <source>
        <dbReference type="EMBL" id="CAK0833891.1"/>
    </source>
</evidence>
<feature type="non-terminal residue" evidence="2">
    <location>
        <position position="306"/>
    </location>
</feature>
<dbReference type="EMBL" id="CAUYUJ010012414">
    <property type="protein sequence ID" value="CAK0833891.1"/>
    <property type="molecule type" value="Genomic_DNA"/>
</dbReference>
<name>A0ABN9SPT5_9DINO</name>
<organism evidence="2 3">
    <name type="scientific">Prorocentrum cordatum</name>
    <dbReference type="NCBI Taxonomy" id="2364126"/>
    <lineage>
        <taxon>Eukaryota</taxon>
        <taxon>Sar</taxon>
        <taxon>Alveolata</taxon>
        <taxon>Dinophyceae</taxon>
        <taxon>Prorocentrales</taxon>
        <taxon>Prorocentraceae</taxon>
        <taxon>Prorocentrum</taxon>
    </lineage>
</organism>
<feature type="compositionally biased region" description="Basic and acidic residues" evidence="1">
    <location>
        <begin position="201"/>
        <end position="211"/>
    </location>
</feature>
<gene>
    <name evidence="2" type="ORF">PCOR1329_LOCUS31458</name>
</gene>